<dbReference type="HOGENOM" id="CLU_064827_7_1_5"/>
<dbReference type="Gene3D" id="2.160.10.10">
    <property type="entry name" value="Hexapeptide repeat proteins"/>
    <property type="match status" value="1"/>
</dbReference>
<dbReference type="CDD" id="cd04645">
    <property type="entry name" value="LbH_gamma_CA_like"/>
    <property type="match status" value="1"/>
</dbReference>
<proteinExistence type="predicted"/>
<name>M4VX73_9BACT</name>
<dbReference type="InterPro" id="IPR047324">
    <property type="entry name" value="LbH_gamma_CA-like"/>
</dbReference>
<accession>M4VX73</accession>
<evidence type="ECO:0000313" key="1">
    <source>
        <dbReference type="EMBL" id="AGH97804.1"/>
    </source>
</evidence>
<organism evidence="1 2">
    <name type="scientific">Micavibrio aeruginosavorus EPB</name>
    <dbReference type="NCBI Taxonomy" id="349215"/>
    <lineage>
        <taxon>Bacteria</taxon>
        <taxon>Pseudomonadati</taxon>
        <taxon>Bdellovibrionota</taxon>
        <taxon>Bdellovibrionia</taxon>
        <taxon>Bdellovibrionales</taxon>
        <taxon>Pseudobdellovibrionaceae</taxon>
        <taxon>Micavibrio</taxon>
    </lineage>
</organism>
<gene>
    <name evidence="1" type="ORF">A11S_984</name>
</gene>
<dbReference type="RefSeq" id="WP_015467349.1">
    <property type="nucleotide sequence ID" value="NC_020812.1"/>
</dbReference>
<sequence length="175" mass="18516">MFTRSFKGKLPRIDASAFVAETAAIIGDVVVGAGASIWYGCTLRGDVNNIIIGERTNIQDGTIIHVSSTTQGTYVGDDVTVGHGAILHACTIGDRAFIGMQACVMDDATVEADAMVAAGALVTPGKIVPSGQLWGGRPARYMRDLTAEEKNFLLFSAERYATLAQTYRAEQGAVE</sequence>
<dbReference type="SUPFAM" id="SSF51161">
    <property type="entry name" value="Trimeric LpxA-like enzymes"/>
    <property type="match status" value="1"/>
</dbReference>
<reference evidence="1 2" key="1">
    <citation type="journal article" date="2013" name="ISME J.">
        <title>By their genes ye shall know them: genomic signatures of predatory bacteria.</title>
        <authorList>
            <person name="Pasternak Z."/>
            <person name="Pietrokovski S."/>
            <person name="Rotem O."/>
            <person name="Gophna U."/>
            <person name="Lurie-Weinberger M.N."/>
            <person name="Jurkevitch E."/>
        </authorList>
    </citation>
    <scope>NUCLEOTIDE SEQUENCE [LARGE SCALE GENOMIC DNA]</scope>
    <source>
        <strain evidence="1">EPB</strain>
    </source>
</reference>
<dbReference type="PANTHER" id="PTHR13061:SF50">
    <property type="entry name" value="GAMMA CARBONIC ANHYDRASE 1, MITOCHONDRIAL"/>
    <property type="match status" value="1"/>
</dbReference>
<dbReference type="PATRIC" id="fig|349215.9.peg.952"/>
<dbReference type="STRING" id="349215.A11S_984"/>
<dbReference type="InterPro" id="IPR050484">
    <property type="entry name" value="Transf_Hexapept/Carb_Anhydrase"/>
</dbReference>
<dbReference type="OrthoDB" id="9803036at2"/>
<dbReference type="InterPro" id="IPR011004">
    <property type="entry name" value="Trimer_LpxA-like_sf"/>
</dbReference>
<dbReference type="AlphaFoldDB" id="M4VX73"/>
<dbReference type="KEGG" id="man:A11S_984"/>
<evidence type="ECO:0000313" key="2">
    <source>
        <dbReference type="Proteomes" id="UP000011932"/>
    </source>
</evidence>
<dbReference type="Proteomes" id="UP000011932">
    <property type="component" value="Chromosome"/>
</dbReference>
<dbReference type="EMBL" id="CP003538">
    <property type="protein sequence ID" value="AGH97804.1"/>
    <property type="molecule type" value="Genomic_DNA"/>
</dbReference>
<protein>
    <submittedName>
        <fullName evidence="1">Carbonic anhydrase, family 3</fullName>
    </submittedName>
</protein>
<dbReference type="PANTHER" id="PTHR13061">
    <property type="entry name" value="DYNACTIN SUBUNIT P25"/>
    <property type="match status" value="1"/>
</dbReference>